<gene>
    <name evidence="2" type="ORF">GCM10007940_03910</name>
</gene>
<dbReference type="SUPFAM" id="SSF56601">
    <property type="entry name" value="beta-lactamase/transpeptidase-like"/>
    <property type="match status" value="1"/>
</dbReference>
<evidence type="ECO:0000259" key="1">
    <source>
        <dbReference type="Pfam" id="PF00144"/>
    </source>
</evidence>
<dbReference type="InterPro" id="IPR012338">
    <property type="entry name" value="Beta-lactam/transpept-like"/>
</dbReference>
<protein>
    <submittedName>
        <fullName evidence="2">Serine hydrolase</fullName>
    </submittedName>
</protein>
<accession>A0AA37WBW4</accession>
<keyword evidence="3" id="KW-1185">Reference proteome</keyword>
<dbReference type="GO" id="GO:0016787">
    <property type="term" value="F:hydrolase activity"/>
    <property type="evidence" value="ECO:0007669"/>
    <property type="project" value="UniProtKB-KW"/>
</dbReference>
<feature type="domain" description="Beta-lactamase-related" evidence="1">
    <location>
        <begin position="2"/>
        <end position="345"/>
    </location>
</feature>
<dbReference type="InterPro" id="IPR050491">
    <property type="entry name" value="AmpC-like"/>
</dbReference>
<evidence type="ECO:0000313" key="3">
    <source>
        <dbReference type="Proteomes" id="UP001156666"/>
    </source>
</evidence>
<dbReference type="Pfam" id="PF00144">
    <property type="entry name" value="Beta-lactamase"/>
    <property type="match status" value="1"/>
</dbReference>
<dbReference type="PANTHER" id="PTHR46825:SF9">
    <property type="entry name" value="BETA-LACTAMASE-RELATED DOMAIN-CONTAINING PROTEIN"/>
    <property type="match status" value="1"/>
</dbReference>
<sequence length="355" mass="39944">MLPGFSVAVIKDGAIKYEDGFGFADIESKKSYTKSTIQNIGSVSKTFIGVALMKAEELGLLDLDDPINDYLPYHLINPRFPTEKITIRHIASHTSGLNDPDAYERAYVFEGKLAVDPSTIPRGWKKYIKLYNENEGLPIDSFIISVYAKGGEYYRKKNFLRKKPGVQYKYSNIGAGIASRILEEASGMSFSNFTKQYIFDEIGMTSTTWNLDEVKLDDKATPYLTYGQALPHYSLITFADGGLITSIHDLSLYLIEMMKCYEGKGRVLSEEKCKEMMEPYLKDSKSPYGVFWSRSHSGLSIGHNGGDPGVLTNMYFMPSKGIGKIMMVNIMPTDKSTEEAIRNVWGVLKKYEEKI</sequence>
<proteinExistence type="predicted"/>
<dbReference type="AlphaFoldDB" id="A0AA37WBW4"/>
<dbReference type="InterPro" id="IPR001466">
    <property type="entry name" value="Beta-lactam-related"/>
</dbReference>
<name>A0AA37WBW4_9BACT</name>
<reference evidence="2" key="2">
    <citation type="submission" date="2023-01" db="EMBL/GenBank/DDBJ databases">
        <title>Draft genome sequence of Portibacter lacus strain NBRC 108769.</title>
        <authorList>
            <person name="Sun Q."/>
            <person name="Mori K."/>
        </authorList>
    </citation>
    <scope>NUCLEOTIDE SEQUENCE</scope>
    <source>
        <strain evidence="2">NBRC 108769</strain>
    </source>
</reference>
<evidence type="ECO:0000313" key="2">
    <source>
        <dbReference type="EMBL" id="GLR15776.1"/>
    </source>
</evidence>
<dbReference type="Gene3D" id="3.40.710.10">
    <property type="entry name" value="DD-peptidase/beta-lactamase superfamily"/>
    <property type="match status" value="1"/>
</dbReference>
<organism evidence="2 3">
    <name type="scientific">Portibacter lacus</name>
    <dbReference type="NCBI Taxonomy" id="1099794"/>
    <lineage>
        <taxon>Bacteria</taxon>
        <taxon>Pseudomonadati</taxon>
        <taxon>Bacteroidota</taxon>
        <taxon>Saprospiria</taxon>
        <taxon>Saprospirales</taxon>
        <taxon>Haliscomenobacteraceae</taxon>
        <taxon>Portibacter</taxon>
    </lineage>
</organism>
<reference evidence="2" key="1">
    <citation type="journal article" date="2014" name="Int. J. Syst. Evol. Microbiol.">
        <title>Complete genome sequence of Corynebacterium casei LMG S-19264T (=DSM 44701T), isolated from a smear-ripened cheese.</title>
        <authorList>
            <consortium name="US DOE Joint Genome Institute (JGI-PGF)"/>
            <person name="Walter F."/>
            <person name="Albersmeier A."/>
            <person name="Kalinowski J."/>
            <person name="Ruckert C."/>
        </authorList>
    </citation>
    <scope>NUCLEOTIDE SEQUENCE</scope>
    <source>
        <strain evidence="2">NBRC 108769</strain>
    </source>
</reference>
<comment type="caution">
    <text evidence="2">The sequence shown here is derived from an EMBL/GenBank/DDBJ whole genome shotgun (WGS) entry which is preliminary data.</text>
</comment>
<keyword evidence="2" id="KW-0378">Hydrolase</keyword>
<dbReference type="EMBL" id="BSOH01000001">
    <property type="protein sequence ID" value="GLR15776.1"/>
    <property type="molecule type" value="Genomic_DNA"/>
</dbReference>
<dbReference type="Proteomes" id="UP001156666">
    <property type="component" value="Unassembled WGS sequence"/>
</dbReference>
<dbReference type="PANTHER" id="PTHR46825">
    <property type="entry name" value="D-ALANYL-D-ALANINE-CARBOXYPEPTIDASE/ENDOPEPTIDASE AMPH"/>
    <property type="match status" value="1"/>
</dbReference>